<dbReference type="Pfam" id="PF01565">
    <property type="entry name" value="FAD_binding_4"/>
    <property type="match status" value="1"/>
</dbReference>
<dbReference type="AlphaFoldDB" id="A0A1G2HLI1"/>
<evidence type="ECO:0000256" key="8">
    <source>
        <dbReference type="ARBA" id="ARBA00022827"/>
    </source>
</evidence>
<proteinExistence type="inferred from homology"/>
<evidence type="ECO:0000256" key="16">
    <source>
        <dbReference type="HAMAP-Rule" id="MF_00037"/>
    </source>
</evidence>
<evidence type="ECO:0000256" key="5">
    <source>
        <dbReference type="ARBA" id="ARBA00022490"/>
    </source>
</evidence>
<evidence type="ECO:0000256" key="4">
    <source>
        <dbReference type="ARBA" id="ARBA00004752"/>
    </source>
</evidence>
<dbReference type="UniPathway" id="UPA00219"/>
<keyword evidence="13 16" id="KW-0131">Cell cycle</keyword>
<dbReference type="Gene3D" id="3.30.43.10">
    <property type="entry name" value="Uridine Diphospho-n-acetylenolpyruvylglucosamine Reductase, domain 2"/>
    <property type="match status" value="1"/>
</dbReference>
<protein>
    <recommendedName>
        <fullName evidence="16">UDP-N-acetylenolpyruvoylglucosamine reductase</fullName>
        <ecNumber evidence="16">1.3.1.98</ecNumber>
    </recommendedName>
    <alternativeName>
        <fullName evidence="16">UDP-N-acetylmuramate dehydrogenase</fullName>
    </alternativeName>
</protein>
<evidence type="ECO:0000256" key="2">
    <source>
        <dbReference type="ARBA" id="ARBA00003921"/>
    </source>
</evidence>
<dbReference type="Gene3D" id="3.90.78.10">
    <property type="entry name" value="UDP-N-acetylenolpyruvoylglucosamine reductase, C-terminal domain"/>
    <property type="match status" value="1"/>
</dbReference>
<comment type="function">
    <text evidence="2 16">Cell wall formation.</text>
</comment>
<keyword evidence="8 16" id="KW-0274">FAD</keyword>
<dbReference type="GO" id="GO:0008360">
    <property type="term" value="P:regulation of cell shape"/>
    <property type="evidence" value="ECO:0007669"/>
    <property type="project" value="UniProtKB-KW"/>
</dbReference>
<dbReference type="InterPro" id="IPR006094">
    <property type="entry name" value="Oxid_FAD_bind_N"/>
</dbReference>
<evidence type="ECO:0000256" key="1">
    <source>
        <dbReference type="ARBA" id="ARBA00001974"/>
    </source>
</evidence>
<dbReference type="SUPFAM" id="SSF56194">
    <property type="entry name" value="Uridine diphospho-N-Acetylenolpyruvylglucosamine reductase, MurB, C-terminal domain"/>
    <property type="match status" value="1"/>
</dbReference>
<dbReference type="EC" id="1.3.1.98" evidence="16"/>
<organism evidence="18 19">
    <name type="scientific">Candidatus Staskawiczbacteria bacterium RIFCSPHIGHO2_01_FULL_34_27</name>
    <dbReference type="NCBI Taxonomy" id="1802199"/>
    <lineage>
        <taxon>Bacteria</taxon>
        <taxon>Candidatus Staskawicziibacteriota</taxon>
    </lineage>
</organism>
<comment type="subcellular location">
    <subcellularLocation>
        <location evidence="3 16">Cytoplasm</location>
    </subcellularLocation>
</comment>
<evidence type="ECO:0000256" key="12">
    <source>
        <dbReference type="ARBA" id="ARBA00023002"/>
    </source>
</evidence>
<evidence type="ECO:0000256" key="9">
    <source>
        <dbReference type="ARBA" id="ARBA00022857"/>
    </source>
</evidence>
<dbReference type="NCBIfam" id="TIGR00179">
    <property type="entry name" value="murB"/>
    <property type="match status" value="1"/>
</dbReference>
<evidence type="ECO:0000256" key="3">
    <source>
        <dbReference type="ARBA" id="ARBA00004496"/>
    </source>
</evidence>
<keyword evidence="9 16" id="KW-0521">NADP</keyword>
<evidence type="ECO:0000256" key="11">
    <source>
        <dbReference type="ARBA" id="ARBA00022984"/>
    </source>
</evidence>
<evidence type="ECO:0000256" key="14">
    <source>
        <dbReference type="ARBA" id="ARBA00023316"/>
    </source>
</evidence>
<dbReference type="GO" id="GO:0051301">
    <property type="term" value="P:cell division"/>
    <property type="evidence" value="ECO:0007669"/>
    <property type="project" value="UniProtKB-KW"/>
</dbReference>
<dbReference type="HAMAP" id="MF_00037">
    <property type="entry name" value="MurB"/>
    <property type="match status" value="1"/>
</dbReference>
<dbReference type="InterPro" id="IPR016166">
    <property type="entry name" value="FAD-bd_PCMH"/>
</dbReference>
<dbReference type="InterPro" id="IPR016169">
    <property type="entry name" value="FAD-bd_PCMH_sub2"/>
</dbReference>
<keyword evidence="7 16" id="KW-0285">Flavoprotein</keyword>
<dbReference type="InterPro" id="IPR003170">
    <property type="entry name" value="MurB"/>
</dbReference>
<evidence type="ECO:0000256" key="13">
    <source>
        <dbReference type="ARBA" id="ARBA00023306"/>
    </source>
</evidence>
<dbReference type="PANTHER" id="PTHR21071">
    <property type="entry name" value="UDP-N-ACETYLENOLPYRUVOYLGLUCOSAMINE REDUCTASE"/>
    <property type="match status" value="1"/>
</dbReference>
<dbReference type="PANTHER" id="PTHR21071:SF4">
    <property type="entry name" value="UDP-N-ACETYLENOLPYRUVOYLGLUCOSAMINE REDUCTASE"/>
    <property type="match status" value="1"/>
</dbReference>
<keyword evidence="12 16" id="KW-0560">Oxidoreductase</keyword>
<keyword evidence="5 16" id="KW-0963">Cytoplasm</keyword>
<evidence type="ECO:0000313" key="19">
    <source>
        <dbReference type="Proteomes" id="UP000178991"/>
    </source>
</evidence>
<keyword evidence="11 16" id="KW-0573">Peptidoglycan synthesis</keyword>
<dbReference type="InterPro" id="IPR011601">
    <property type="entry name" value="MurB_C"/>
</dbReference>
<evidence type="ECO:0000259" key="17">
    <source>
        <dbReference type="PROSITE" id="PS51387"/>
    </source>
</evidence>
<dbReference type="GO" id="GO:0005829">
    <property type="term" value="C:cytosol"/>
    <property type="evidence" value="ECO:0007669"/>
    <property type="project" value="TreeGrafter"/>
</dbReference>
<feature type="active site" description="Proton donor" evidence="16">
    <location>
        <position position="224"/>
    </location>
</feature>
<sequence length="321" mass="35814">MENNIYKKLKKEFPQLQKNVLLKNHTTFKIGGPAEYFLLATKEKEILHVINTAKKMHLPIFVMGKGSNLLVSDDGVLGLVVKNQVARRIVLKKNDIIEAPAGIVFGELVNFSINKSLEGLEWGGGLPGTFGGAIRGNAGAFGGETKDSILEVRALDSKFNLRKLSNKQCKFSYRTSIFKRENWVVLSASVKLKKGGKKKLKEISDSHTNYRKQNHPLEYPNAGSIFKNVDFKDLSPKFQKLFLGKVKKDPFEIVPSAWLIIGAGLSGKKIGQAQISKKHSNYIINLGGATAKDVLELIEFVKKEIKKKYGVLLEQEVQYLN</sequence>
<comment type="catalytic activity">
    <reaction evidence="15 16">
        <text>UDP-N-acetyl-alpha-D-muramate + NADP(+) = UDP-N-acetyl-3-O-(1-carboxyvinyl)-alpha-D-glucosamine + NADPH + H(+)</text>
        <dbReference type="Rhea" id="RHEA:12248"/>
        <dbReference type="ChEBI" id="CHEBI:15378"/>
        <dbReference type="ChEBI" id="CHEBI:57783"/>
        <dbReference type="ChEBI" id="CHEBI:58349"/>
        <dbReference type="ChEBI" id="CHEBI:68483"/>
        <dbReference type="ChEBI" id="CHEBI:70757"/>
        <dbReference type="EC" id="1.3.1.98"/>
    </reaction>
</comment>
<dbReference type="InterPro" id="IPR016167">
    <property type="entry name" value="FAD-bd_PCMH_sub1"/>
</dbReference>
<dbReference type="GO" id="GO:0008762">
    <property type="term" value="F:UDP-N-acetylmuramate dehydrogenase activity"/>
    <property type="evidence" value="ECO:0007669"/>
    <property type="project" value="UniProtKB-UniRule"/>
</dbReference>
<evidence type="ECO:0000256" key="7">
    <source>
        <dbReference type="ARBA" id="ARBA00022630"/>
    </source>
</evidence>
<dbReference type="EMBL" id="MHOL01000003">
    <property type="protein sequence ID" value="OGZ63325.1"/>
    <property type="molecule type" value="Genomic_DNA"/>
</dbReference>
<gene>
    <name evidence="16" type="primary">murB</name>
    <name evidence="18" type="ORF">A2639_00135</name>
</gene>
<evidence type="ECO:0000256" key="15">
    <source>
        <dbReference type="ARBA" id="ARBA00048914"/>
    </source>
</evidence>
<dbReference type="GO" id="GO:0071555">
    <property type="term" value="P:cell wall organization"/>
    <property type="evidence" value="ECO:0007669"/>
    <property type="project" value="UniProtKB-KW"/>
</dbReference>
<keyword evidence="10 16" id="KW-0133">Cell shape</keyword>
<feature type="domain" description="FAD-binding PCMH-type" evidence="17">
    <location>
        <begin position="29"/>
        <end position="195"/>
    </location>
</feature>
<feature type="active site" evidence="16">
    <location>
        <position position="174"/>
    </location>
</feature>
<dbReference type="Gene3D" id="3.30.465.10">
    <property type="match status" value="1"/>
</dbReference>
<name>A0A1G2HLI1_9BACT</name>
<keyword evidence="6 16" id="KW-0132">Cell division</keyword>
<evidence type="ECO:0000256" key="6">
    <source>
        <dbReference type="ARBA" id="ARBA00022618"/>
    </source>
</evidence>
<comment type="cofactor">
    <cofactor evidence="1 16">
        <name>FAD</name>
        <dbReference type="ChEBI" id="CHEBI:57692"/>
    </cofactor>
</comment>
<dbReference type="PROSITE" id="PS51387">
    <property type="entry name" value="FAD_PCMH"/>
    <property type="match status" value="1"/>
</dbReference>
<dbReference type="GO" id="GO:0009252">
    <property type="term" value="P:peptidoglycan biosynthetic process"/>
    <property type="evidence" value="ECO:0007669"/>
    <property type="project" value="UniProtKB-UniRule"/>
</dbReference>
<dbReference type="GO" id="GO:0071949">
    <property type="term" value="F:FAD binding"/>
    <property type="evidence" value="ECO:0007669"/>
    <property type="project" value="InterPro"/>
</dbReference>
<keyword evidence="14 16" id="KW-0961">Cell wall biogenesis/degradation</keyword>
<evidence type="ECO:0000256" key="10">
    <source>
        <dbReference type="ARBA" id="ARBA00022960"/>
    </source>
</evidence>
<evidence type="ECO:0000313" key="18">
    <source>
        <dbReference type="EMBL" id="OGZ63325.1"/>
    </source>
</evidence>
<accession>A0A1G2HLI1</accession>
<dbReference type="Pfam" id="PF02873">
    <property type="entry name" value="MurB_C"/>
    <property type="match status" value="1"/>
</dbReference>
<dbReference type="NCBIfam" id="NF010480">
    <property type="entry name" value="PRK13905.1"/>
    <property type="match status" value="1"/>
</dbReference>
<feature type="active site" evidence="16">
    <location>
        <position position="316"/>
    </location>
</feature>
<dbReference type="SUPFAM" id="SSF56176">
    <property type="entry name" value="FAD-binding/transporter-associated domain-like"/>
    <property type="match status" value="1"/>
</dbReference>
<dbReference type="InterPro" id="IPR036635">
    <property type="entry name" value="MurB_C_sf"/>
</dbReference>
<comment type="similarity">
    <text evidence="16">Belongs to the MurB family.</text>
</comment>
<reference evidence="18 19" key="1">
    <citation type="journal article" date="2016" name="Nat. Commun.">
        <title>Thousands of microbial genomes shed light on interconnected biogeochemical processes in an aquifer system.</title>
        <authorList>
            <person name="Anantharaman K."/>
            <person name="Brown C.T."/>
            <person name="Hug L.A."/>
            <person name="Sharon I."/>
            <person name="Castelle C.J."/>
            <person name="Probst A.J."/>
            <person name="Thomas B.C."/>
            <person name="Singh A."/>
            <person name="Wilkins M.J."/>
            <person name="Karaoz U."/>
            <person name="Brodie E.L."/>
            <person name="Williams K.H."/>
            <person name="Hubbard S.S."/>
            <person name="Banfield J.F."/>
        </authorList>
    </citation>
    <scope>NUCLEOTIDE SEQUENCE [LARGE SCALE GENOMIC DNA]</scope>
</reference>
<dbReference type="InterPro" id="IPR036318">
    <property type="entry name" value="FAD-bd_PCMH-like_sf"/>
</dbReference>
<dbReference type="Proteomes" id="UP000178991">
    <property type="component" value="Unassembled WGS sequence"/>
</dbReference>
<comment type="caution">
    <text evidence="18">The sequence shown here is derived from an EMBL/GenBank/DDBJ whole genome shotgun (WGS) entry which is preliminary data.</text>
</comment>
<comment type="pathway">
    <text evidence="4 16">Cell wall biogenesis; peptidoglycan biosynthesis.</text>
</comment>